<accession>A0A812Q3G4</accession>
<gene>
    <name evidence="2" type="ORF">SNAT2548_LOCUS19917</name>
</gene>
<protein>
    <submittedName>
        <fullName evidence="2">Uncharacterized protein</fullName>
    </submittedName>
</protein>
<keyword evidence="3" id="KW-1185">Reference proteome</keyword>
<dbReference type="AlphaFoldDB" id="A0A812Q3G4"/>
<reference evidence="2" key="1">
    <citation type="submission" date="2021-02" db="EMBL/GenBank/DDBJ databases">
        <authorList>
            <person name="Dougan E. K."/>
            <person name="Rhodes N."/>
            <person name="Thang M."/>
            <person name="Chan C."/>
        </authorList>
    </citation>
    <scope>NUCLEOTIDE SEQUENCE</scope>
</reference>
<dbReference type="Proteomes" id="UP000604046">
    <property type="component" value="Unassembled WGS sequence"/>
</dbReference>
<comment type="caution">
    <text evidence="2">The sequence shown here is derived from an EMBL/GenBank/DDBJ whole genome shotgun (WGS) entry which is preliminary data.</text>
</comment>
<keyword evidence="1" id="KW-1133">Transmembrane helix</keyword>
<dbReference type="EMBL" id="CAJNDS010002192">
    <property type="protein sequence ID" value="CAE7366681.1"/>
    <property type="molecule type" value="Genomic_DNA"/>
</dbReference>
<organism evidence="2 3">
    <name type="scientific">Symbiodinium natans</name>
    <dbReference type="NCBI Taxonomy" id="878477"/>
    <lineage>
        <taxon>Eukaryota</taxon>
        <taxon>Sar</taxon>
        <taxon>Alveolata</taxon>
        <taxon>Dinophyceae</taxon>
        <taxon>Suessiales</taxon>
        <taxon>Symbiodiniaceae</taxon>
        <taxon>Symbiodinium</taxon>
    </lineage>
</organism>
<sequence length="427" mass="47775">MTRHPTGSRMALQIAALDVVPARWLPALHGDGAWRKEETYSANCRTASATSTCGLLWTAPWWAATISATSPAHVGRSTIAFWAYPSPTSPKICAAFWRKTHWTQTDVVSSCSDAALTTARLEALRALLEEELMPFLYSEDAAWWMQPITTLQSSGRRLIFLLQVDSSQDWLNALTAQGVRHFKAFDKCETDDGFGACTGPFWGKYSYTCCKPSKLMRKQRARQQVYAEEFLLNRSCAEARRFNATRPMLQLYWTMTFKVSGRMTDENGSPVYSLEAAAEIADQSLPSFFKESADTPVFANVLMGDRLESSKTFLEIAVRSTMRCEAQEPGRRSDDASSKYNHKYLVMSIIFASTLAILALSLCALRMLRVRDAEFRRQSLAARATQAARLSEHAQMVQLSDRRATAPARTVQRPLGSMAAPVTRHMC</sequence>
<keyword evidence="1" id="KW-0812">Transmembrane</keyword>
<name>A0A812Q3G4_9DINO</name>
<evidence type="ECO:0000313" key="3">
    <source>
        <dbReference type="Proteomes" id="UP000604046"/>
    </source>
</evidence>
<keyword evidence="1" id="KW-0472">Membrane</keyword>
<evidence type="ECO:0000256" key="1">
    <source>
        <dbReference type="SAM" id="Phobius"/>
    </source>
</evidence>
<feature type="transmembrane region" description="Helical" evidence="1">
    <location>
        <begin position="344"/>
        <end position="368"/>
    </location>
</feature>
<dbReference type="OrthoDB" id="10637903at2759"/>
<proteinExistence type="predicted"/>
<evidence type="ECO:0000313" key="2">
    <source>
        <dbReference type="EMBL" id="CAE7366681.1"/>
    </source>
</evidence>